<gene>
    <name evidence="6" type="ORF">YHS_06445</name>
</gene>
<name>A0A173MWG8_FAUOS</name>
<dbReference type="GO" id="GO:0005886">
    <property type="term" value="C:plasma membrane"/>
    <property type="evidence" value="ECO:0007669"/>
    <property type="project" value="UniProtKB-SubCell"/>
</dbReference>
<keyword evidence="4" id="KW-1015">Disulfide bond</keyword>
<dbReference type="InterPro" id="IPR050553">
    <property type="entry name" value="Thioredoxin_ResA/DsbE_sf"/>
</dbReference>
<dbReference type="InterPro" id="IPR013740">
    <property type="entry name" value="Redoxin"/>
</dbReference>
<reference evidence="6" key="1">
    <citation type="submission" date="2017-11" db="EMBL/GenBank/DDBJ databases">
        <title>Complete Genome Sequence from Moraxella oslensis YHS isolated from human skin.</title>
        <authorList>
            <person name="Lee K."/>
            <person name="Lim J.Y."/>
            <person name="Hwang I."/>
        </authorList>
    </citation>
    <scope>NUCLEOTIDE SEQUENCE</scope>
    <source>
        <strain evidence="6">YHS</strain>
    </source>
</reference>
<dbReference type="InterPro" id="IPR036249">
    <property type="entry name" value="Thioredoxin-like_sf"/>
</dbReference>
<comment type="similarity">
    <text evidence="2">Belongs to the thioredoxin family. DsbE subfamily.</text>
</comment>
<dbReference type="GO" id="GO:0030288">
    <property type="term" value="C:outer membrane-bounded periplasmic space"/>
    <property type="evidence" value="ECO:0007669"/>
    <property type="project" value="InterPro"/>
</dbReference>
<dbReference type="PROSITE" id="PS51352">
    <property type="entry name" value="THIOREDOXIN_2"/>
    <property type="match status" value="1"/>
</dbReference>
<comment type="subcellular location">
    <subcellularLocation>
        <location evidence="1">Cell inner membrane</location>
        <topology evidence="1">Single-pass membrane protein</topology>
        <orientation evidence="1">Periplasmic side</orientation>
    </subcellularLocation>
</comment>
<dbReference type="PANTHER" id="PTHR42852:SF6">
    <property type="entry name" value="THIOL:DISULFIDE INTERCHANGE PROTEIN DSBE"/>
    <property type="match status" value="1"/>
</dbReference>
<evidence type="ECO:0000256" key="3">
    <source>
        <dbReference type="ARBA" id="ARBA00022748"/>
    </source>
</evidence>
<proteinExistence type="inferred from homology"/>
<sequence length="191" mass="21520">MAMRKRQLWFLIPLVLFLIIIALFYTRLGKDTTVVTNTSLNRALPSFSLPSLGNPSQMITQAQLPKQPFLLNIWASWCVTCKVEHPFLLQMSKAGVPIVGVNYKDETKDALDYLNTHEDPFTLNVQDKEGNFGIDLGLTGVPESFVVDGKGNVRQHILGEINEERYNKQVLPCMTALREQAADAKIREVCQ</sequence>
<protein>
    <submittedName>
        <fullName evidence="6">DsbE family thiol:disulfide interchange protein</fullName>
    </submittedName>
</protein>
<accession>A0A173MWG8</accession>
<dbReference type="GO" id="GO:0017004">
    <property type="term" value="P:cytochrome complex assembly"/>
    <property type="evidence" value="ECO:0007669"/>
    <property type="project" value="UniProtKB-KW"/>
</dbReference>
<organism evidence="6">
    <name type="scientific">Faucicola osloensis</name>
    <name type="common">Moraxella osloensis</name>
    <dbReference type="NCBI Taxonomy" id="34062"/>
    <lineage>
        <taxon>Bacteria</taxon>
        <taxon>Pseudomonadati</taxon>
        <taxon>Pseudomonadota</taxon>
        <taxon>Gammaproteobacteria</taxon>
        <taxon>Moraxellales</taxon>
        <taxon>Moraxellaceae</taxon>
        <taxon>Faucicola</taxon>
    </lineage>
</organism>
<dbReference type="GO" id="GO:0015036">
    <property type="term" value="F:disulfide oxidoreductase activity"/>
    <property type="evidence" value="ECO:0007669"/>
    <property type="project" value="InterPro"/>
</dbReference>
<evidence type="ECO:0000313" key="6">
    <source>
        <dbReference type="EMBL" id="ATQ83495.1"/>
    </source>
</evidence>
<dbReference type="InterPro" id="IPR004799">
    <property type="entry name" value="Periplasmic_diS_OxRdtase_DsbE"/>
</dbReference>
<dbReference type="EMBL" id="CP024176">
    <property type="protein sequence ID" value="ATQ83495.1"/>
    <property type="molecule type" value="Genomic_DNA"/>
</dbReference>
<dbReference type="Pfam" id="PF08534">
    <property type="entry name" value="Redoxin"/>
    <property type="match status" value="1"/>
</dbReference>
<dbReference type="NCBIfam" id="TIGR00385">
    <property type="entry name" value="dsbE"/>
    <property type="match status" value="1"/>
</dbReference>
<dbReference type="InterPro" id="IPR013766">
    <property type="entry name" value="Thioredoxin_domain"/>
</dbReference>
<evidence type="ECO:0000256" key="5">
    <source>
        <dbReference type="ARBA" id="ARBA00023284"/>
    </source>
</evidence>
<dbReference type="AlphaFoldDB" id="A0A173MWG8"/>
<dbReference type="OrthoDB" id="9799347at2"/>
<evidence type="ECO:0000256" key="2">
    <source>
        <dbReference type="ARBA" id="ARBA00007758"/>
    </source>
</evidence>
<dbReference type="Gene3D" id="3.40.30.10">
    <property type="entry name" value="Glutaredoxin"/>
    <property type="match status" value="1"/>
</dbReference>
<evidence type="ECO:0000256" key="4">
    <source>
        <dbReference type="ARBA" id="ARBA00023157"/>
    </source>
</evidence>
<keyword evidence="3" id="KW-0201">Cytochrome c-type biogenesis</keyword>
<evidence type="ECO:0000256" key="1">
    <source>
        <dbReference type="ARBA" id="ARBA00004383"/>
    </source>
</evidence>
<dbReference type="InterPro" id="IPR017937">
    <property type="entry name" value="Thioredoxin_CS"/>
</dbReference>
<dbReference type="SUPFAM" id="SSF52833">
    <property type="entry name" value="Thioredoxin-like"/>
    <property type="match status" value="1"/>
</dbReference>
<dbReference type="PANTHER" id="PTHR42852">
    <property type="entry name" value="THIOL:DISULFIDE INTERCHANGE PROTEIN DSBE"/>
    <property type="match status" value="1"/>
</dbReference>
<dbReference type="CDD" id="cd03010">
    <property type="entry name" value="TlpA_like_DsbE"/>
    <property type="match status" value="1"/>
</dbReference>
<keyword evidence="5" id="KW-0676">Redox-active center</keyword>
<dbReference type="PROSITE" id="PS00194">
    <property type="entry name" value="THIOREDOXIN_1"/>
    <property type="match status" value="1"/>
</dbReference>